<evidence type="ECO:0000256" key="10">
    <source>
        <dbReference type="ARBA" id="ARBA00047754"/>
    </source>
</evidence>
<evidence type="ECO:0000256" key="8">
    <source>
        <dbReference type="ARBA" id="ARBA00023157"/>
    </source>
</evidence>
<dbReference type="PANTHER" id="PTHR43371">
    <property type="entry name" value="VITAMIN B12-DEPENDENT RIBONUCLEOTIDE REDUCTASE"/>
    <property type="match status" value="1"/>
</dbReference>
<evidence type="ECO:0000256" key="7">
    <source>
        <dbReference type="ARBA" id="ARBA00023116"/>
    </source>
</evidence>
<accession>A0ABY1QMS5</accession>
<name>A0ABY1QMS5_9BURK</name>
<keyword evidence="8" id="KW-1015">Disulfide bond</keyword>
<dbReference type="Pfam" id="PF00317">
    <property type="entry name" value="Ribonuc_red_lgN"/>
    <property type="match status" value="1"/>
</dbReference>
<protein>
    <recommendedName>
        <fullName evidence="11">Vitamin B12-dependent ribonucleotide reductase</fullName>
        <ecNumber evidence="11">1.17.4.1</ecNumber>
    </recommendedName>
</protein>
<dbReference type="InterPro" id="IPR013509">
    <property type="entry name" value="RNR_lsu_N"/>
</dbReference>
<evidence type="ECO:0000259" key="13">
    <source>
        <dbReference type="Pfam" id="PF02867"/>
    </source>
</evidence>
<gene>
    <name evidence="14" type="ORF">SAMN06295970_12258</name>
</gene>
<dbReference type="PRINTS" id="PR01183">
    <property type="entry name" value="RIBORDTASEM1"/>
</dbReference>
<sequence length="601" mass="64492">MADTLLTEPVAMQVWDARYRLAEEGRVREPGIQATWERVAIALSAAEAHHHDDWRTRFADALAAFRFLPGGRILAGAGAKRRVTLFNCFVTGQLHDSLHGIFSGLTEAMITMQAGGGVGCDFSPVRPAGFVAPGSGGTASGPVSFMQVWNEACSVLTSASPRRGAMMATLRCDHPDIEAFIDAKKDGGALRNFNLAVLVSDDFMTAVEADAPWRLVFPVAGRPLPADAMVCDRKWSGSTGPEPCIVTRIVSARALWERLLKAAFESGDPGILFIDRIERDNNLYYAESIGATNPCAEVPLPPHGACNLGSINLAKFVSDPFGPHPRLDLQAIAGTAAVATRMLDNVYDVSAFPLKVQEKAARASRRIGLGITGLANAYAMLGVRYGSAASIEIADKVMATIRDAAYRMSIDMAAERGVFPQYSAADYLAAPFIQSLPPELIDGIRGKGIHNSHLTAISPAGSISLLANNVSSGIEPVHAYRGLRHVRDAQGVPRQVAVHDYAWKLFRELKGENAPLPAYFVEAHEVSTEAQLELLAALQAHVDQSISKTFNLAATAQVGDCEAIFKRAYALGLKGCTLFRSRLGREGIFPSSTGYMADACP</sequence>
<keyword evidence="5 11" id="KW-0547">Nucleotide-binding</keyword>
<dbReference type="InterPro" id="IPR050862">
    <property type="entry name" value="RdRp_reductase_class-2"/>
</dbReference>
<evidence type="ECO:0000256" key="6">
    <source>
        <dbReference type="ARBA" id="ARBA00023002"/>
    </source>
</evidence>
<evidence type="ECO:0000313" key="15">
    <source>
        <dbReference type="Proteomes" id="UP001158049"/>
    </source>
</evidence>
<keyword evidence="7" id="KW-0215">Deoxyribonucleotide synthesis</keyword>
<dbReference type="Pfam" id="PF02867">
    <property type="entry name" value="Ribonuc_red_lgC"/>
    <property type="match status" value="1"/>
</dbReference>
<comment type="cofactor">
    <cofactor evidence="1 11">
        <name>adenosylcob(III)alamin</name>
        <dbReference type="ChEBI" id="CHEBI:18408"/>
    </cofactor>
</comment>
<dbReference type="NCBIfam" id="TIGR02504">
    <property type="entry name" value="NrdJ_Z"/>
    <property type="match status" value="1"/>
</dbReference>
<dbReference type="EC" id="1.17.4.1" evidence="11"/>
<dbReference type="Gene3D" id="3.20.70.20">
    <property type="match status" value="1"/>
</dbReference>
<organism evidence="14 15">
    <name type="scientific">Noviherbaspirillum suwonense</name>
    <dbReference type="NCBI Taxonomy" id="1224511"/>
    <lineage>
        <taxon>Bacteria</taxon>
        <taxon>Pseudomonadati</taxon>
        <taxon>Pseudomonadota</taxon>
        <taxon>Betaproteobacteria</taxon>
        <taxon>Burkholderiales</taxon>
        <taxon>Oxalobacteraceae</taxon>
        <taxon>Noviherbaspirillum</taxon>
    </lineage>
</organism>
<dbReference type="InterPro" id="IPR000788">
    <property type="entry name" value="RNR_lg_C"/>
</dbReference>
<feature type="domain" description="Ribonucleotide reductase large subunit C-terminal" evidence="13">
    <location>
        <begin position="87"/>
        <end position="578"/>
    </location>
</feature>
<evidence type="ECO:0000256" key="2">
    <source>
        <dbReference type="ARBA" id="ARBA00007405"/>
    </source>
</evidence>
<feature type="domain" description="Ribonucleotide reductase large subunit N-terminal" evidence="12">
    <location>
        <begin position="10"/>
        <end position="82"/>
    </location>
</feature>
<evidence type="ECO:0000256" key="1">
    <source>
        <dbReference type="ARBA" id="ARBA00001922"/>
    </source>
</evidence>
<evidence type="ECO:0000313" key="14">
    <source>
        <dbReference type="EMBL" id="SMP75226.1"/>
    </source>
</evidence>
<dbReference type="InterPro" id="IPR013344">
    <property type="entry name" value="RNR_NrdJ/NrdZ"/>
</dbReference>
<comment type="caution">
    <text evidence="14">The sequence shown here is derived from an EMBL/GenBank/DDBJ whole genome shotgun (WGS) entry which is preliminary data.</text>
</comment>
<dbReference type="RefSeq" id="WP_283444593.1">
    <property type="nucleotide sequence ID" value="NZ_FXUL01000022.1"/>
</dbReference>
<dbReference type="EMBL" id="FXUL01000022">
    <property type="protein sequence ID" value="SMP75226.1"/>
    <property type="molecule type" value="Genomic_DNA"/>
</dbReference>
<evidence type="ECO:0000256" key="3">
    <source>
        <dbReference type="ARBA" id="ARBA00022628"/>
    </source>
</evidence>
<keyword evidence="6 11" id="KW-0560">Oxidoreductase</keyword>
<dbReference type="CDD" id="cd02888">
    <property type="entry name" value="RNR_II_dimer"/>
    <property type="match status" value="1"/>
</dbReference>
<evidence type="ECO:0000256" key="9">
    <source>
        <dbReference type="ARBA" id="ARBA00023285"/>
    </source>
</evidence>
<comment type="similarity">
    <text evidence="2 11">Belongs to the ribonucleoside diphosphate reductase class-2 family.</text>
</comment>
<proteinExistence type="inferred from homology"/>
<evidence type="ECO:0000259" key="12">
    <source>
        <dbReference type="Pfam" id="PF00317"/>
    </source>
</evidence>
<keyword evidence="4 11" id="KW-0237">DNA synthesis</keyword>
<dbReference type="SUPFAM" id="SSF51998">
    <property type="entry name" value="PFL-like glycyl radical enzymes"/>
    <property type="match status" value="1"/>
</dbReference>
<evidence type="ECO:0000256" key="4">
    <source>
        <dbReference type="ARBA" id="ARBA00022634"/>
    </source>
</evidence>
<dbReference type="Proteomes" id="UP001158049">
    <property type="component" value="Unassembled WGS sequence"/>
</dbReference>
<evidence type="ECO:0000256" key="5">
    <source>
        <dbReference type="ARBA" id="ARBA00022741"/>
    </source>
</evidence>
<comment type="function">
    <text evidence="11">Catalyzes the reduction of ribonucleotides to deoxyribonucleotides. May function to provide a pool of deoxyribonucleotide precursors for DNA repair during oxygen limitation and/or for immediate growth after restoration of oxygen.</text>
</comment>
<keyword evidence="9 11" id="KW-0170">Cobalt</keyword>
<comment type="catalytic activity">
    <reaction evidence="10 11">
        <text>a 2'-deoxyribonucleoside 5'-diphosphate + [thioredoxin]-disulfide + H2O = a ribonucleoside 5'-diphosphate + [thioredoxin]-dithiol</text>
        <dbReference type="Rhea" id="RHEA:23252"/>
        <dbReference type="Rhea" id="RHEA-COMP:10698"/>
        <dbReference type="Rhea" id="RHEA-COMP:10700"/>
        <dbReference type="ChEBI" id="CHEBI:15377"/>
        <dbReference type="ChEBI" id="CHEBI:29950"/>
        <dbReference type="ChEBI" id="CHEBI:50058"/>
        <dbReference type="ChEBI" id="CHEBI:57930"/>
        <dbReference type="ChEBI" id="CHEBI:73316"/>
        <dbReference type="EC" id="1.17.4.1"/>
    </reaction>
</comment>
<keyword evidence="15" id="KW-1185">Reference proteome</keyword>
<dbReference type="PANTHER" id="PTHR43371:SF1">
    <property type="entry name" value="RIBONUCLEOSIDE-DIPHOSPHATE REDUCTASE"/>
    <property type="match status" value="1"/>
</dbReference>
<keyword evidence="3 11" id="KW-0846">Cobalamin</keyword>
<reference evidence="14 15" key="1">
    <citation type="submission" date="2017-05" db="EMBL/GenBank/DDBJ databases">
        <authorList>
            <person name="Varghese N."/>
            <person name="Submissions S."/>
        </authorList>
    </citation>
    <scope>NUCLEOTIDE SEQUENCE [LARGE SCALE GENOMIC DNA]</scope>
    <source>
        <strain evidence="14 15">DSM 26001</strain>
    </source>
</reference>
<evidence type="ECO:0000256" key="11">
    <source>
        <dbReference type="RuleBase" id="RU364064"/>
    </source>
</evidence>